<keyword evidence="4 9" id="KW-0245">EGF-like domain</keyword>
<evidence type="ECO:0000256" key="8">
    <source>
        <dbReference type="ARBA" id="ARBA00023180"/>
    </source>
</evidence>
<dbReference type="InterPro" id="IPR036773">
    <property type="entry name" value="TB_dom_sf"/>
</dbReference>
<feature type="domain" description="EGF-like" evidence="10">
    <location>
        <begin position="729"/>
        <end position="766"/>
    </location>
</feature>
<dbReference type="InterPro" id="IPR017878">
    <property type="entry name" value="TB_dom"/>
</dbReference>
<dbReference type="InterPro" id="IPR001881">
    <property type="entry name" value="EGF-like_Ca-bd_dom"/>
</dbReference>
<dbReference type="Gene3D" id="3.90.290.10">
    <property type="entry name" value="TGF-beta binding (TB) domain"/>
    <property type="match status" value="3"/>
</dbReference>
<evidence type="ECO:0000256" key="6">
    <source>
        <dbReference type="ARBA" id="ARBA00022737"/>
    </source>
</evidence>
<comment type="subcellular location">
    <subcellularLocation>
        <location evidence="1">Secreted</location>
        <location evidence="1">Extracellular space</location>
        <location evidence="1">Extracellular matrix</location>
    </subcellularLocation>
</comment>
<evidence type="ECO:0000259" key="10">
    <source>
        <dbReference type="PROSITE" id="PS50026"/>
    </source>
</evidence>
<comment type="caution">
    <text evidence="9">Lacks conserved residue(s) required for the propagation of feature annotation.</text>
</comment>
<gene>
    <name evidence="12" type="ORF">OBRU01_19228</name>
</gene>
<dbReference type="InterPro" id="IPR018097">
    <property type="entry name" value="EGF_Ca-bd_CS"/>
</dbReference>
<dbReference type="PROSITE" id="PS50026">
    <property type="entry name" value="EGF_3"/>
    <property type="match status" value="8"/>
</dbReference>
<dbReference type="STRING" id="104452.A0A0L7KXA2"/>
<evidence type="ECO:0000256" key="9">
    <source>
        <dbReference type="PROSITE-ProRule" id="PRU00076"/>
    </source>
</evidence>
<feature type="domain" description="EGF-like" evidence="10">
    <location>
        <begin position="823"/>
        <end position="866"/>
    </location>
</feature>
<dbReference type="InterPro" id="IPR013032">
    <property type="entry name" value="EGF-like_CS"/>
</dbReference>
<dbReference type="PROSITE" id="PS51364">
    <property type="entry name" value="TB"/>
    <property type="match status" value="3"/>
</dbReference>
<keyword evidence="3" id="KW-0272">Extracellular matrix</keyword>
<name>A0A0L7KXA2_OPEBR</name>
<feature type="domain" description="EGF-like" evidence="10">
    <location>
        <begin position="347"/>
        <end position="387"/>
    </location>
</feature>
<dbReference type="PROSITE" id="PS00022">
    <property type="entry name" value="EGF_1"/>
    <property type="match status" value="1"/>
</dbReference>
<dbReference type="PROSITE" id="PS00010">
    <property type="entry name" value="ASX_HYDROXYL"/>
    <property type="match status" value="10"/>
</dbReference>
<comment type="caution">
    <text evidence="12">The sequence shown here is derived from an EMBL/GenBank/DDBJ whole genome shotgun (WGS) entry which is preliminary data.</text>
</comment>
<dbReference type="PROSITE" id="PS01187">
    <property type="entry name" value="EGF_CA"/>
    <property type="match status" value="5"/>
</dbReference>
<dbReference type="Pfam" id="PF00683">
    <property type="entry name" value="TB"/>
    <property type="match status" value="2"/>
</dbReference>
<keyword evidence="7" id="KW-1015">Disulfide bond</keyword>
<organism evidence="12 13">
    <name type="scientific">Operophtera brumata</name>
    <name type="common">Winter moth</name>
    <name type="synonym">Phalaena brumata</name>
    <dbReference type="NCBI Taxonomy" id="104452"/>
    <lineage>
        <taxon>Eukaryota</taxon>
        <taxon>Metazoa</taxon>
        <taxon>Ecdysozoa</taxon>
        <taxon>Arthropoda</taxon>
        <taxon>Hexapoda</taxon>
        <taxon>Insecta</taxon>
        <taxon>Pterygota</taxon>
        <taxon>Neoptera</taxon>
        <taxon>Endopterygota</taxon>
        <taxon>Lepidoptera</taxon>
        <taxon>Glossata</taxon>
        <taxon>Ditrysia</taxon>
        <taxon>Geometroidea</taxon>
        <taxon>Geometridae</taxon>
        <taxon>Larentiinae</taxon>
        <taxon>Operophtera</taxon>
    </lineage>
</organism>
<keyword evidence="5" id="KW-0732">Signal</keyword>
<dbReference type="Gene3D" id="2.10.25.10">
    <property type="entry name" value="Laminin"/>
    <property type="match status" value="15"/>
</dbReference>
<dbReference type="CDD" id="cd00054">
    <property type="entry name" value="EGF_CA"/>
    <property type="match status" value="5"/>
</dbReference>
<feature type="domain" description="TB" evidence="11">
    <location>
        <begin position="582"/>
        <end position="641"/>
    </location>
</feature>
<dbReference type="GO" id="GO:0005509">
    <property type="term" value="F:calcium ion binding"/>
    <property type="evidence" value="ECO:0007669"/>
    <property type="project" value="InterPro"/>
</dbReference>
<evidence type="ECO:0000256" key="7">
    <source>
        <dbReference type="ARBA" id="ARBA00023157"/>
    </source>
</evidence>
<protein>
    <submittedName>
        <fullName evidence="12">Putative fibrillin 2</fullName>
    </submittedName>
</protein>
<dbReference type="EMBL" id="JTDY01004793">
    <property type="protein sequence ID" value="KOB67755.1"/>
    <property type="molecule type" value="Genomic_DNA"/>
</dbReference>
<keyword evidence="6" id="KW-0677">Repeat</keyword>
<reference evidence="12 13" key="1">
    <citation type="journal article" date="2015" name="Genome Biol. Evol.">
        <title>The genome of winter moth (Operophtera brumata) provides a genomic perspective on sexual dimorphism and phenology.</title>
        <authorList>
            <person name="Derks M.F."/>
            <person name="Smit S."/>
            <person name="Salis L."/>
            <person name="Schijlen E."/>
            <person name="Bossers A."/>
            <person name="Mateman C."/>
            <person name="Pijl A.S."/>
            <person name="de Ridder D."/>
            <person name="Groenen M.A."/>
            <person name="Visser M.E."/>
            <person name="Megens H.J."/>
        </authorList>
    </citation>
    <scope>NUCLEOTIDE SEQUENCE [LARGE SCALE GENOMIC DNA]</scope>
    <source>
        <strain evidence="12">WM2013NL</strain>
        <tissue evidence="12">Head and thorax</tissue>
    </source>
</reference>
<dbReference type="SMART" id="SM00179">
    <property type="entry name" value="EGF_CA"/>
    <property type="match status" value="15"/>
</dbReference>
<dbReference type="Pfam" id="PF07645">
    <property type="entry name" value="EGF_CA"/>
    <property type="match status" value="14"/>
</dbReference>
<dbReference type="AlphaFoldDB" id="A0A0L7KXA2"/>
<keyword evidence="13" id="KW-1185">Reference proteome</keyword>
<evidence type="ECO:0000256" key="1">
    <source>
        <dbReference type="ARBA" id="ARBA00004498"/>
    </source>
</evidence>
<dbReference type="PROSITE" id="PS01186">
    <property type="entry name" value="EGF_2"/>
    <property type="match status" value="6"/>
</dbReference>
<dbReference type="SUPFAM" id="SSF57184">
    <property type="entry name" value="Growth factor receptor domain"/>
    <property type="match status" value="3"/>
</dbReference>
<feature type="domain" description="TB" evidence="11">
    <location>
        <begin position="513"/>
        <end position="552"/>
    </location>
</feature>
<dbReference type="SUPFAM" id="SSF57581">
    <property type="entry name" value="TB module/8-cys domain"/>
    <property type="match status" value="3"/>
</dbReference>
<feature type="domain" description="TB" evidence="11">
    <location>
        <begin position="25"/>
        <end position="65"/>
    </location>
</feature>
<dbReference type="FunFam" id="2.10.25.10:FF:000014">
    <property type="entry name" value="Latent-transforming growth factor beta-binding protein 3"/>
    <property type="match status" value="2"/>
</dbReference>
<feature type="domain" description="EGF-like" evidence="10">
    <location>
        <begin position="253"/>
        <end position="293"/>
    </location>
</feature>
<dbReference type="InterPro" id="IPR000742">
    <property type="entry name" value="EGF"/>
</dbReference>
<feature type="domain" description="EGF-like" evidence="10">
    <location>
        <begin position="388"/>
        <end position="426"/>
    </location>
</feature>
<accession>A0A0L7KXA2</accession>
<dbReference type="InterPro" id="IPR049883">
    <property type="entry name" value="NOTCH1_EGF-like"/>
</dbReference>
<feature type="domain" description="EGF-like" evidence="10">
    <location>
        <begin position="85"/>
        <end position="126"/>
    </location>
</feature>
<dbReference type="FunFam" id="2.10.25.10:FF:000005">
    <property type="entry name" value="Fibrillin 2"/>
    <property type="match status" value="1"/>
</dbReference>
<keyword evidence="2" id="KW-0964">Secreted</keyword>
<dbReference type="InterPro" id="IPR009030">
    <property type="entry name" value="Growth_fac_rcpt_cys_sf"/>
</dbReference>
<dbReference type="Proteomes" id="UP000037510">
    <property type="component" value="Unassembled WGS sequence"/>
</dbReference>
<dbReference type="Pfam" id="PF12661">
    <property type="entry name" value="hEGF"/>
    <property type="match status" value="1"/>
</dbReference>
<feature type="domain" description="EGF-like" evidence="10">
    <location>
        <begin position="212"/>
        <end position="248"/>
    </location>
</feature>
<dbReference type="InterPro" id="IPR000152">
    <property type="entry name" value="EGF-type_Asp/Asn_hydroxyl_site"/>
</dbReference>
<evidence type="ECO:0000256" key="3">
    <source>
        <dbReference type="ARBA" id="ARBA00022530"/>
    </source>
</evidence>
<evidence type="ECO:0000256" key="5">
    <source>
        <dbReference type="ARBA" id="ARBA00022729"/>
    </source>
</evidence>
<keyword evidence="8" id="KW-0325">Glycoprotein</keyword>
<dbReference type="FunFam" id="2.10.25.10:FF:000003">
    <property type="entry name" value="fibrillin-1 isoform X1"/>
    <property type="match status" value="4"/>
</dbReference>
<evidence type="ECO:0000259" key="11">
    <source>
        <dbReference type="PROSITE" id="PS51364"/>
    </source>
</evidence>
<evidence type="ECO:0000313" key="13">
    <source>
        <dbReference type="Proteomes" id="UP000037510"/>
    </source>
</evidence>
<feature type="non-terminal residue" evidence="12">
    <location>
        <position position="997"/>
    </location>
</feature>
<evidence type="ECO:0000313" key="12">
    <source>
        <dbReference type="EMBL" id="KOB67755.1"/>
    </source>
</evidence>
<evidence type="ECO:0000256" key="4">
    <source>
        <dbReference type="ARBA" id="ARBA00022536"/>
    </source>
</evidence>
<dbReference type="FunFam" id="2.10.25.10:FF:000096">
    <property type="entry name" value="Putative fibrillin 2"/>
    <property type="match status" value="1"/>
</dbReference>
<dbReference type="PANTHER" id="PTHR24040:SF16">
    <property type="entry name" value="FIBRILLIN-2-LIKE PROTEIN"/>
    <property type="match status" value="1"/>
</dbReference>
<dbReference type="PANTHER" id="PTHR24040">
    <property type="entry name" value="LAMININ G-LIKE DOMAIN-CONTAINING PROTEIN"/>
    <property type="match status" value="1"/>
</dbReference>
<feature type="domain" description="EGF-like" evidence="10">
    <location>
        <begin position="171"/>
        <end position="211"/>
    </location>
</feature>
<dbReference type="SMART" id="SM00181">
    <property type="entry name" value="EGF"/>
    <property type="match status" value="15"/>
</dbReference>
<dbReference type="FunFam" id="2.10.25.10:FF:000024">
    <property type="entry name" value="Putative latent-transforming growth factor beta-binding protein 2"/>
    <property type="match status" value="1"/>
</dbReference>
<sequence length="997" mass="105329">MNGGTCTNGTCACAPGWSGEFCTERPCYTERRGALCTGALEGVVCTRQLCCATVGLAWGHPCERCGDLDCQQGHLRNLATKECQDIDECAAIPGLCAGGKCINSVGSFACECPLGQRRHRLTNNCEDIDEYQCECWAGAESAEIDDNPTCIDIDECALEYCKGGTCAACVDVDECGDNPRVCRRGRCRNKPGSYECLCDAGFTPSARGYCVDIDECADKSVCKGGRCVNSEGSFQCVCEAGYRPTAARGACVDVDECKEQNICRNGRCHNSPGSFRCECRAGFTLSNDGRTCLEVYSVSINTQRAFDQDRGLTLGWGVSCKACPAADSEEHAALCASGAGRDNGGADINECTVVPGVCPHGTCENLEPGYRCICDPGFHPAADTDCKDIDECEMQQSFCAGGQCRNTPGSFTCSCPAGTRYEPDAQICRDVDECAGESVTREVHSDRGDIPLSIYTTAQSNPCDNGRCINTHGSYECECETGFVLDPTAQHCLALVENYDNDTNRYLPDNRRGSCWRRVVDGQCEAAGTTPLLRQECCCSVGLAWGSPCEPCDQDHCPCAKGFAKSMSLVVAGNRCVDTRRSYCYTEFDGGRCSGALHAEVLKAVCCCSALGRAWGAERCEICPNKAALALTGTDAYRNLCISEANSPPLIWDRPYGGEANGSGNGIWSHVGGGDEFGTDWGHGGGYIVDGVCGAGECRNTEGSFYCHCKPGHKADDFSKVCVGHKCVDVNECEIVDGVCGAGECRNTEGSFYCHCKPGHKAADFSKCARGARPCGGGVCTNTPGGYTCACAEGLLPAPGDKKPTCIDIDECADRANGRTCRDVDECARGARPCGGGVCTNTPGGYTCACAEGLLPAPGDKKPTCIDIDECADIPELCGAGECHNTIGSFVCRCPDGYSCVDIDECANDPTLCENGHCGNTAGGYECDCDCAAHPALCEHGTCTNTFGSFVCTCGEGWQRAADELRCDDVDECGAGDACGPGVCRNLPGSYVCLCPE</sequence>
<dbReference type="InterPro" id="IPR051145">
    <property type="entry name" value="GAS-SHBG-PROS"/>
</dbReference>
<proteinExistence type="predicted"/>
<evidence type="ECO:0000256" key="2">
    <source>
        <dbReference type="ARBA" id="ARBA00022525"/>
    </source>
</evidence>
<dbReference type="SUPFAM" id="SSF57196">
    <property type="entry name" value="EGF/Laminin"/>
    <property type="match status" value="5"/>
</dbReference>